<dbReference type="PANTHER" id="PTHR37981">
    <property type="entry name" value="LIPASE 2"/>
    <property type="match status" value="1"/>
</dbReference>
<protein>
    <submittedName>
        <fullName evidence="2">Lipase 1</fullName>
    </submittedName>
</protein>
<accession>A0ABQ3YYF4</accession>
<organism evidence="2 3">
    <name type="scientific">Paractinoplanes durhamensis</name>
    <dbReference type="NCBI Taxonomy" id="113563"/>
    <lineage>
        <taxon>Bacteria</taxon>
        <taxon>Bacillati</taxon>
        <taxon>Actinomycetota</taxon>
        <taxon>Actinomycetes</taxon>
        <taxon>Micromonosporales</taxon>
        <taxon>Micromonosporaceae</taxon>
        <taxon>Paractinoplanes</taxon>
    </lineage>
</organism>
<name>A0ABQ3YYF4_9ACTN</name>
<dbReference type="InterPro" id="IPR036514">
    <property type="entry name" value="SGNH_hydro_sf"/>
</dbReference>
<dbReference type="SUPFAM" id="SSF52266">
    <property type="entry name" value="SGNH hydrolase"/>
    <property type="match status" value="1"/>
</dbReference>
<comment type="caution">
    <text evidence="2">The sequence shown here is derived from an EMBL/GenBank/DDBJ whole genome shotgun (WGS) entry which is preliminary data.</text>
</comment>
<dbReference type="InterPro" id="IPR037460">
    <property type="entry name" value="SEST-like"/>
</dbReference>
<reference evidence="2 3" key="1">
    <citation type="submission" date="2021-01" db="EMBL/GenBank/DDBJ databases">
        <title>Whole genome shotgun sequence of Actinoplanes durhamensis NBRC 14914.</title>
        <authorList>
            <person name="Komaki H."/>
            <person name="Tamura T."/>
        </authorList>
    </citation>
    <scope>NUCLEOTIDE SEQUENCE [LARGE SCALE GENOMIC DNA]</scope>
    <source>
        <strain evidence="2 3">NBRC 14914</strain>
    </source>
</reference>
<dbReference type="InterPro" id="IPR013830">
    <property type="entry name" value="SGNH_hydro"/>
</dbReference>
<evidence type="ECO:0000313" key="3">
    <source>
        <dbReference type="Proteomes" id="UP000637628"/>
    </source>
</evidence>
<dbReference type="CDD" id="cd01823">
    <property type="entry name" value="SEST_like"/>
    <property type="match status" value="1"/>
</dbReference>
<sequence length="254" mass="25572">MLLAGLCLQEPAAAATTTVDYVALGDSYSAGVGTPDAAGSCGQSPSSYPSLWAINHPAAVLHLAACGGATTDNVRTSQLTSLTADTDLVSITAGGNDVGFSPTLSVCTAGTDAACQQQVAAARTAIAQILPAKLDATYQAIRQKAPNATVVVLGYPRLFDIAASCPGGGLSAARRQLLNDTADSLAAVTADRVKAAGFTFADTRPLFTGHGVCTTVAWINNVSATRPADSYHPNGGGYAQVYLPLLTAASGIGV</sequence>
<keyword evidence="3" id="KW-1185">Reference proteome</keyword>
<dbReference type="Pfam" id="PF13472">
    <property type="entry name" value="Lipase_GDSL_2"/>
    <property type="match status" value="1"/>
</dbReference>
<dbReference type="Proteomes" id="UP000637628">
    <property type="component" value="Unassembled WGS sequence"/>
</dbReference>
<evidence type="ECO:0000313" key="2">
    <source>
        <dbReference type="EMBL" id="GIE02601.1"/>
    </source>
</evidence>
<feature type="domain" description="SGNH hydrolase-type esterase" evidence="1">
    <location>
        <begin position="23"/>
        <end position="239"/>
    </location>
</feature>
<dbReference type="PANTHER" id="PTHR37981:SF1">
    <property type="entry name" value="SGNH HYDROLASE-TYPE ESTERASE DOMAIN-CONTAINING PROTEIN"/>
    <property type="match status" value="1"/>
</dbReference>
<evidence type="ECO:0000259" key="1">
    <source>
        <dbReference type="Pfam" id="PF13472"/>
    </source>
</evidence>
<dbReference type="Gene3D" id="3.40.50.1110">
    <property type="entry name" value="SGNH hydrolase"/>
    <property type="match status" value="1"/>
</dbReference>
<proteinExistence type="predicted"/>
<dbReference type="EMBL" id="BOML01000032">
    <property type="protein sequence ID" value="GIE02601.1"/>
    <property type="molecule type" value="Genomic_DNA"/>
</dbReference>
<gene>
    <name evidence="2" type="ORF">Adu01nite_39510</name>
</gene>